<name>A0A151ADX9_9EURY</name>
<evidence type="ECO:0000256" key="1">
    <source>
        <dbReference type="SAM" id="Phobius"/>
    </source>
</evidence>
<dbReference type="RefSeq" id="WP_066382901.1">
    <property type="nucleotide sequence ID" value="NZ_LTAZ01000005.1"/>
</dbReference>
<organism evidence="2 3">
    <name type="scientific">Halalkalicoccus paucihalophilus</name>
    <dbReference type="NCBI Taxonomy" id="1008153"/>
    <lineage>
        <taxon>Archaea</taxon>
        <taxon>Methanobacteriati</taxon>
        <taxon>Methanobacteriota</taxon>
        <taxon>Stenosarchaea group</taxon>
        <taxon>Halobacteria</taxon>
        <taxon>Halobacteriales</taxon>
        <taxon>Halococcaceae</taxon>
        <taxon>Halalkalicoccus</taxon>
    </lineage>
</organism>
<keyword evidence="1" id="KW-0812">Transmembrane</keyword>
<proteinExistence type="predicted"/>
<dbReference type="EMBL" id="LTAZ01000005">
    <property type="protein sequence ID" value="KYH25813.1"/>
    <property type="molecule type" value="Genomic_DNA"/>
</dbReference>
<keyword evidence="1" id="KW-1133">Transmembrane helix</keyword>
<dbReference type="PATRIC" id="fig|1008153.3.peg.2539"/>
<evidence type="ECO:0008006" key="4">
    <source>
        <dbReference type="Google" id="ProtNLM"/>
    </source>
</evidence>
<dbReference type="AlphaFoldDB" id="A0A151ADX9"/>
<sequence>MSESATAGSRVSGRRVVITIYVSLVAFAGVMGYILGSIIEDLQSIMLLGVIAIPPTPLGFAVYGSVTIALLLGVFLLAIRYVARVE</sequence>
<dbReference type="Proteomes" id="UP000075321">
    <property type="component" value="Unassembled WGS sequence"/>
</dbReference>
<reference evidence="2 3" key="1">
    <citation type="submission" date="2016-02" db="EMBL/GenBank/DDBJ databases">
        <title>Genome sequence of Halalkalicoccus paucihalophilus DSM 24557.</title>
        <authorList>
            <person name="Poehlein A."/>
            <person name="Daniel R."/>
        </authorList>
    </citation>
    <scope>NUCLEOTIDE SEQUENCE [LARGE SCALE GENOMIC DNA]</scope>
    <source>
        <strain evidence="2 3">DSM 24557</strain>
    </source>
</reference>
<keyword evidence="3" id="KW-1185">Reference proteome</keyword>
<dbReference type="OrthoDB" id="210904at2157"/>
<evidence type="ECO:0000313" key="2">
    <source>
        <dbReference type="EMBL" id="KYH25813.1"/>
    </source>
</evidence>
<protein>
    <recommendedName>
        <fullName evidence="4">Cox cluster protein</fullName>
    </recommendedName>
</protein>
<feature type="transmembrane region" description="Helical" evidence="1">
    <location>
        <begin position="59"/>
        <end position="83"/>
    </location>
</feature>
<dbReference type="Pfam" id="PF24364">
    <property type="entry name" value="DUF7520"/>
    <property type="match status" value="1"/>
</dbReference>
<accession>A0A151ADX9</accession>
<evidence type="ECO:0000313" key="3">
    <source>
        <dbReference type="Proteomes" id="UP000075321"/>
    </source>
</evidence>
<dbReference type="InterPro" id="IPR055942">
    <property type="entry name" value="DUF7520"/>
</dbReference>
<comment type="caution">
    <text evidence="2">The sequence shown here is derived from an EMBL/GenBank/DDBJ whole genome shotgun (WGS) entry which is preliminary data.</text>
</comment>
<gene>
    <name evidence="2" type="ORF">HAPAU_24910</name>
</gene>
<keyword evidence="1" id="KW-0472">Membrane</keyword>
<feature type="transmembrane region" description="Helical" evidence="1">
    <location>
        <begin position="16"/>
        <end position="39"/>
    </location>
</feature>